<reference evidence="1 2" key="1">
    <citation type="submission" date="2018-03" db="EMBL/GenBank/DDBJ databases">
        <authorList>
            <person name="Gully D."/>
        </authorList>
    </citation>
    <scope>NUCLEOTIDE SEQUENCE [LARGE SCALE GENOMIC DNA]</scope>
    <source>
        <strain evidence="1">ORS3257</strain>
    </source>
</reference>
<dbReference type="AlphaFoldDB" id="A0A2U3Q2R7"/>
<dbReference type="Proteomes" id="UP000246085">
    <property type="component" value="Chromosome BRAD3257"/>
</dbReference>
<protein>
    <submittedName>
        <fullName evidence="1">Uncharacterized protein</fullName>
    </submittedName>
</protein>
<evidence type="ECO:0000313" key="2">
    <source>
        <dbReference type="Proteomes" id="UP000246085"/>
    </source>
</evidence>
<dbReference type="EMBL" id="LS398110">
    <property type="protein sequence ID" value="SPP95609.1"/>
    <property type="molecule type" value="Genomic_DNA"/>
</dbReference>
<proteinExistence type="predicted"/>
<accession>A0A2U3Q2R7</accession>
<organism evidence="1 2">
    <name type="scientific">Bradyrhizobium vignae</name>
    <dbReference type="NCBI Taxonomy" id="1549949"/>
    <lineage>
        <taxon>Bacteria</taxon>
        <taxon>Pseudomonadati</taxon>
        <taxon>Pseudomonadota</taxon>
        <taxon>Alphaproteobacteria</taxon>
        <taxon>Hyphomicrobiales</taxon>
        <taxon>Nitrobacteraceae</taxon>
        <taxon>Bradyrhizobium</taxon>
    </lineage>
</organism>
<sequence>MIVCQCTSKLMGKAATTNGEFFRFAPHAYLSTYCIYMAGVFERKHDTIDSIAR</sequence>
<name>A0A2U3Q2R7_9BRAD</name>
<evidence type="ECO:0000313" key="1">
    <source>
        <dbReference type="EMBL" id="SPP95609.1"/>
    </source>
</evidence>
<gene>
    <name evidence="1" type="ORF">BRAD3257_4628</name>
</gene>
<dbReference type="KEGG" id="bvz:BRAD3257_4628"/>